<feature type="transmembrane region" description="Helical" evidence="1">
    <location>
        <begin position="268"/>
        <end position="290"/>
    </location>
</feature>
<organism evidence="4">
    <name type="scientific">freshwater metagenome</name>
    <dbReference type="NCBI Taxonomy" id="449393"/>
    <lineage>
        <taxon>unclassified sequences</taxon>
        <taxon>metagenomes</taxon>
        <taxon>ecological metagenomes</taxon>
    </lineage>
</organism>
<protein>
    <submittedName>
        <fullName evidence="4">Unannotated protein</fullName>
    </submittedName>
</protein>
<keyword evidence="1" id="KW-0812">Transmembrane</keyword>
<dbReference type="InterPro" id="IPR035919">
    <property type="entry name" value="EAL_sf"/>
</dbReference>
<evidence type="ECO:0000259" key="3">
    <source>
        <dbReference type="PROSITE" id="PS50887"/>
    </source>
</evidence>
<feature type="domain" description="GGDEF" evidence="3">
    <location>
        <begin position="362"/>
        <end position="502"/>
    </location>
</feature>
<dbReference type="CDD" id="cd01949">
    <property type="entry name" value="GGDEF"/>
    <property type="match status" value="1"/>
</dbReference>
<dbReference type="SUPFAM" id="SSF55073">
    <property type="entry name" value="Nucleotide cyclase"/>
    <property type="match status" value="1"/>
</dbReference>
<dbReference type="Pfam" id="PF00990">
    <property type="entry name" value="GGDEF"/>
    <property type="match status" value="1"/>
</dbReference>
<proteinExistence type="predicted"/>
<dbReference type="NCBIfam" id="TIGR00254">
    <property type="entry name" value="GGDEF"/>
    <property type="match status" value="1"/>
</dbReference>
<dbReference type="PANTHER" id="PTHR44757">
    <property type="entry name" value="DIGUANYLATE CYCLASE DGCP"/>
    <property type="match status" value="1"/>
</dbReference>
<dbReference type="SMART" id="SM00267">
    <property type="entry name" value="GGDEF"/>
    <property type="match status" value="1"/>
</dbReference>
<dbReference type="InterPro" id="IPR001633">
    <property type="entry name" value="EAL_dom"/>
</dbReference>
<feature type="transmembrane region" description="Helical" evidence="1">
    <location>
        <begin position="101"/>
        <end position="121"/>
    </location>
</feature>
<gene>
    <name evidence="4" type="ORF">UFOPK3519_01482</name>
</gene>
<evidence type="ECO:0000313" key="4">
    <source>
        <dbReference type="EMBL" id="CAB4912124.1"/>
    </source>
</evidence>
<feature type="transmembrane region" description="Helical" evidence="1">
    <location>
        <begin position="197"/>
        <end position="216"/>
    </location>
</feature>
<evidence type="ECO:0000259" key="2">
    <source>
        <dbReference type="PROSITE" id="PS50883"/>
    </source>
</evidence>
<name>A0A6J7GY53_9ZZZZ</name>
<keyword evidence="1" id="KW-0472">Membrane</keyword>
<dbReference type="PANTHER" id="PTHR44757:SF2">
    <property type="entry name" value="BIOFILM ARCHITECTURE MAINTENANCE PROTEIN MBAA"/>
    <property type="match status" value="1"/>
</dbReference>
<dbReference type="SMART" id="SM00052">
    <property type="entry name" value="EAL"/>
    <property type="match status" value="1"/>
</dbReference>
<dbReference type="Pfam" id="PF00563">
    <property type="entry name" value="EAL"/>
    <property type="match status" value="1"/>
</dbReference>
<dbReference type="InterPro" id="IPR052155">
    <property type="entry name" value="Biofilm_reg_signaling"/>
</dbReference>
<keyword evidence="1" id="KW-1133">Transmembrane helix</keyword>
<dbReference type="EMBL" id="CAFBMG010000142">
    <property type="protein sequence ID" value="CAB4912124.1"/>
    <property type="molecule type" value="Genomic_DNA"/>
</dbReference>
<dbReference type="AlphaFoldDB" id="A0A6J7GY53"/>
<dbReference type="InterPro" id="IPR000160">
    <property type="entry name" value="GGDEF_dom"/>
</dbReference>
<dbReference type="Gene3D" id="3.30.70.270">
    <property type="match status" value="1"/>
</dbReference>
<feature type="transmembrane region" description="Helical" evidence="1">
    <location>
        <begin position="170"/>
        <end position="190"/>
    </location>
</feature>
<dbReference type="CDD" id="cd01948">
    <property type="entry name" value="EAL"/>
    <property type="match status" value="1"/>
</dbReference>
<feature type="transmembrane region" description="Helical" evidence="1">
    <location>
        <begin position="133"/>
        <end position="158"/>
    </location>
</feature>
<dbReference type="SUPFAM" id="SSF141868">
    <property type="entry name" value="EAL domain-like"/>
    <property type="match status" value="1"/>
</dbReference>
<reference evidence="4" key="1">
    <citation type="submission" date="2020-05" db="EMBL/GenBank/DDBJ databases">
        <authorList>
            <person name="Chiriac C."/>
            <person name="Salcher M."/>
            <person name="Ghai R."/>
            <person name="Kavagutti S V."/>
        </authorList>
    </citation>
    <scope>NUCLEOTIDE SEQUENCE</scope>
</reference>
<dbReference type="InterPro" id="IPR029787">
    <property type="entry name" value="Nucleotide_cyclase"/>
</dbReference>
<accession>A0A6J7GY53</accession>
<feature type="domain" description="EAL" evidence="2">
    <location>
        <begin position="511"/>
        <end position="767"/>
    </location>
</feature>
<feature type="transmembrane region" description="Helical" evidence="1">
    <location>
        <begin position="296"/>
        <end position="317"/>
    </location>
</feature>
<sequence>MQSPSRSSNVIFGLISGTAIAVAAYQATVGPTGIWVFDSVDLPYMLLAVSALALCIRVSRRSTGRAVLVWRLIAISAACNVVADAVWIGAEALGLSPSGSVIDLVYLLSYPLLLAAVILLARARDPHNGWEQTLDGLAVVAGLGLFAWQAVVVAPGALAQAGGLTQKLLLVAYPFMDLLLLGALAGLLLGTARRSRAIWGLFGYVLVFLVTDMVYAATLRVTSTESLIDPADLGFAMAYVLLGATALQPAAAKIADQQPTSEAGLSRSILLGAAVVIPSLTAVISITVLGGVDSRVFALSAVVVAVVLMVRVARIVAGEQRARQSAEQAREELSRLALEDPLTGLPNRNSLLSCLQGISSTDSLALLFIDLDHFKVVNDTAGHAAGDTILKMAAARICTAVQPTGQVFRLSGDEFVTLCSSSAADNPIHCAERAEQAATRILESLATVFVIDDLRWYIGGSVGIALSEPGSNRDPDQLIRDADVAMYEAKRQGRGRFRSFDQDLREVIRSRHELENEIRVAIDRNEIEAAFQPVVHLDGHEIAGFEALARWRDRSGRNRSAAEFIELAEQTGLITQIDHEMLRKSCRFIAEFNEHRLDREPAWVSVNLSTQELAAQDLSERIASVLSETGIDPSWLTIELTEGALTVDPDIAVRRLTEVHDLGVSLAVDDFGTGYSSLSHLLRFPVDVLKVDRMFVDGLTGTTSSRSVAAAALQVASTLGITAVAEGVETTVQADALLALGYDLAQGYLFARAMPATEALRLADARVTPQS</sequence>
<dbReference type="PROSITE" id="PS50883">
    <property type="entry name" value="EAL"/>
    <property type="match status" value="1"/>
</dbReference>
<feature type="transmembrane region" description="Helical" evidence="1">
    <location>
        <begin position="34"/>
        <end position="56"/>
    </location>
</feature>
<feature type="transmembrane region" description="Helical" evidence="1">
    <location>
        <begin position="68"/>
        <end position="89"/>
    </location>
</feature>
<dbReference type="PROSITE" id="PS50887">
    <property type="entry name" value="GGDEF"/>
    <property type="match status" value="1"/>
</dbReference>
<evidence type="ECO:0000256" key="1">
    <source>
        <dbReference type="SAM" id="Phobius"/>
    </source>
</evidence>
<dbReference type="Gene3D" id="3.20.20.450">
    <property type="entry name" value="EAL domain"/>
    <property type="match status" value="1"/>
</dbReference>
<dbReference type="InterPro" id="IPR043128">
    <property type="entry name" value="Rev_trsase/Diguanyl_cyclase"/>
</dbReference>